<name>A0A7Y4E0G4_9VIBR</name>
<dbReference type="PANTHER" id="PTHR45138:SF9">
    <property type="entry name" value="DIGUANYLATE CYCLASE DGCM-RELATED"/>
    <property type="match status" value="1"/>
</dbReference>
<feature type="coiled-coil region" evidence="3">
    <location>
        <begin position="496"/>
        <end position="534"/>
    </location>
</feature>
<dbReference type="EC" id="2.7.7.65" evidence="1"/>
<protein>
    <recommendedName>
        <fullName evidence="1">diguanylate cyclase</fullName>
        <ecNumber evidence="1">2.7.7.65</ecNumber>
    </recommendedName>
</protein>
<dbReference type="InterPro" id="IPR050469">
    <property type="entry name" value="Diguanylate_Cyclase"/>
</dbReference>
<dbReference type="PROSITE" id="PS50887">
    <property type="entry name" value="GGDEF"/>
    <property type="match status" value="1"/>
</dbReference>
<dbReference type="Gene3D" id="3.30.70.270">
    <property type="match status" value="1"/>
</dbReference>
<dbReference type="GO" id="GO:0052621">
    <property type="term" value="F:diguanylate cyclase activity"/>
    <property type="evidence" value="ECO:0007669"/>
    <property type="project" value="UniProtKB-EC"/>
</dbReference>
<evidence type="ECO:0000256" key="2">
    <source>
        <dbReference type="ARBA" id="ARBA00034247"/>
    </source>
</evidence>
<dbReference type="PANTHER" id="PTHR45138">
    <property type="entry name" value="REGULATORY COMPONENTS OF SENSORY TRANSDUCTION SYSTEM"/>
    <property type="match status" value="1"/>
</dbReference>
<feature type="domain" description="GGDEF" evidence="4">
    <location>
        <begin position="562"/>
        <end position="700"/>
    </location>
</feature>
<comment type="catalytic activity">
    <reaction evidence="2">
        <text>2 GTP = 3',3'-c-di-GMP + 2 diphosphate</text>
        <dbReference type="Rhea" id="RHEA:24898"/>
        <dbReference type="ChEBI" id="CHEBI:33019"/>
        <dbReference type="ChEBI" id="CHEBI:37565"/>
        <dbReference type="ChEBI" id="CHEBI:58805"/>
        <dbReference type="EC" id="2.7.7.65"/>
    </reaction>
</comment>
<evidence type="ECO:0000313" key="5">
    <source>
        <dbReference type="EMBL" id="NOH47921.1"/>
    </source>
</evidence>
<proteinExistence type="predicted"/>
<dbReference type="InterPro" id="IPR000160">
    <property type="entry name" value="GGDEF_dom"/>
</dbReference>
<evidence type="ECO:0000256" key="1">
    <source>
        <dbReference type="ARBA" id="ARBA00012528"/>
    </source>
</evidence>
<evidence type="ECO:0000313" key="6">
    <source>
        <dbReference type="Proteomes" id="UP000572072"/>
    </source>
</evidence>
<evidence type="ECO:0000259" key="4">
    <source>
        <dbReference type="PROSITE" id="PS50887"/>
    </source>
</evidence>
<dbReference type="EMBL" id="VTYN01000006">
    <property type="protein sequence ID" value="NOH47921.1"/>
    <property type="molecule type" value="Genomic_DNA"/>
</dbReference>
<keyword evidence="3" id="KW-0175">Coiled coil</keyword>
<organism evidence="5 6">
    <name type="scientific">Vibrio rotiferianus</name>
    <dbReference type="NCBI Taxonomy" id="190895"/>
    <lineage>
        <taxon>Bacteria</taxon>
        <taxon>Pseudomonadati</taxon>
        <taxon>Pseudomonadota</taxon>
        <taxon>Gammaproteobacteria</taxon>
        <taxon>Vibrionales</taxon>
        <taxon>Vibrionaceae</taxon>
        <taxon>Vibrio</taxon>
    </lineage>
</organism>
<dbReference type="InterPro" id="IPR029016">
    <property type="entry name" value="GAF-like_dom_sf"/>
</dbReference>
<dbReference type="Pfam" id="PF00990">
    <property type="entry name" value="GGDEF"/>
    <property type="match status" value="1"/>
</dbReference>
<dbReference type="AlphaFoldDB" id="A0A7Y4E0G4"/>
<accession>A0A7Y4E0G4</accession>
<gene>
    <name evidence="5" type="ORF">F0262_07610</name>
</gene>
<reference evidence="5 6" key="1">
    <citation type="submission" date="2019-08" db="EMBL/GenBank/DDBJ databases">
        <title>Draft genome sequencing and comparative genomics of hatchery-associated Vibrios.</title>
        <authorList>
            <person name="Kehlet-Delgado H."/>
            <person name="Mueller R.S."/>
        </authorList>
    </citation>
    <scope>NUCLEOTIDE SEQUENCE [LARGE SCALE GENOMIC DNA]</scope>
    <source>
        <strain evidence="5 6">00-78-3</strain>
    </source>
</reference>
<dbReference type="InterPro" id="IPR029787">
    <property type="entry name" value="Nucleotide_cyclase"/>
</dbReference>
<dbReference type="SUPFAM" id="SSF55073">
    <property type="entry name" value="Nucleotide cyclase"/>
    <property type="match status" value="1"/>
</dbReference>
<dbReference type="InterPro" id="IPR043128">
    <property type="entry name" value="Rev_trsase/Diguanyl_cyclase"/>
</dbReference>
<dbReference type="GO" id="GO:0005886">
    <property type="term" value="C:plasma membrane"/>
    <property type="evidence" value="ECO:0007669"/>
    <property type="project" value="TreeGrafter"/>
</dbReference>
<dbReference type="Gene3D" id="3.30.450.40">
    <property type="match status" value="1"/>
</dbReference>
<dbReference type="GO" id="GO:1902201">
    <property type="term" value="P:negative regulation of bacterial-type flagellum-dependent cell motility"/>
    <property type="evidence" value="ECO:0007669"/>
    <property type="project" value="TreeGrafter"/>
</dbReference>
<evidence type="ECO:0000256" key="3">
    <source>
        <dbReference type="SAM" id="Coils"/>
    </source>
</evidence>
<dbReference type="SUPFAM" id="SSF55781">
    <property type="entry name" value="GAF domain-like"/>
    <property type="match status" value="2"/>
</dbReference>
<sequence length="709" mass="80797">MNLKSFIRKVSATRDHRLLAEAIFEYIQNLISPQAIVIFDDPLTKPSDNIRFSIGEISPLANYPSDFWTWAEQFDTSESLIPLAINTCSWSFVEDHGGDSYIMMLDNAPLKRTYLLIQGVKSGTAHNIYEESYDVMQLAASRWQCIRAEKNASLEVKNRDIREAQYVDEINQRERFIDNMKLVQQVALDISNPDSLKELYLKAVEALRVRLGFDRSTLMLLDMKKRSFSGTYGTNEHCKTVDEFHTQYDLHQLGEEYIAALSGTERNLVIVEDTPIYTAGKVVGQGWNAMLILRDGNEPFGWFALDNFIHRKPITAYQKQMLESFGSLFSQIYIRKRQEQNVRMLHSSMVELSRCTTVSDVCKSAVTFAIQNLGIDRMAVFLTDESCSYMQGTWGTDIQGNVVDESYFFGETQDFSLINLARSMPNEVAFEESVPIYHDCNIVGFGWAAMTVLTSNSSGPIAFISVDNLLTRAPLTSQLREVIRMFASSLAEVLQRTQAQEAIRELNENLELEVKNRTKELEEANRQLEILSKLDPLTRLGNRRMLEHVMEKYCSVDTEEYMSFGVILLDIDHFGLFNNHYGHLEGDIALIRIGNILEHHTHNEDEVFCRIGGEEFVLLMVGAGSERVANRAECIRKCIEDENIRHAHNPEGEYLTVSIGYSCSKSVCREFNFDRLYQLADQALYEAKHNGRNCVKGIDEQATNQIGAS</sequence>
<dbReference type="Proteomes" id="UP000572072">
    <property type="component" value="Unassembled WGS sequence"/>
</dbReference>
<dbReference type="GO" id="GO:0043709">
    <property type="term" value="P:cell adhesion involved in single-species biofilm formation"/>
    <property type="evidence" value="ECO:0007669"/>
    <property type="project" value="TreeGrafter"/>
</dbReference>
<dbReference type="SMART" id="SM00267">
    <property type="entry name" value="GGDEF"/>
    <property type="match status" value="1"/>
</dbReference>
<dbReference type="CDD" id="cd01949">
    <property type="entry name" value="GGDEF"/>
    <property type="match status" value="1"/>
</dbReference>
<comment type="caution">
    <text evidence="5">The sequence shown here is derived from an EMBL/GenBank/DDBJ whole genome shotgun (WGS) entry which is preliminary data.</text>
</comment>
<dbReference type="NCBIfam" id="TIGR00254">
    <property type="entry name" value="GGDEF"/>
    <property type="match status" value="1"/>
</dbReference>